<evidence type="ECO:0000313" key="1">
    <source>
        <dbReference type="EMBL" id="KAK2655604.1"/>
    </source>
</evidence>
<evidence type="ECO:0000313" key="2">
    <source>
        <dbReference type="Proteomes" id="UP001280121"/>
    </source>
</evidence>
<reference evidence="1" key="1">
    <citation type="journal article" date="2023" name="Plant J.">
        <title>Genome sequences and population genomics provide insights into the demographic history, inbreeding, and mutation load of two 'living fossil' tree species of Dipteronia.</title>
        <authorList>
            <person name="Feng Y."/>
            <person name="Comes H.P."/>
            <person name="Chen J."/>
            <person name="Zhu S."/>
            <person name="Lu R."/>
            <person name="Zhang X."/>
            <person name="Li P."/>
            <person name="Qiu J."/>
            <person name="Olsen K.M."/>
            <person name="Qiu Y."/>
        </authorList>
    </citation>
    <scope>NUCLEOTIDE SEQUENCE</scope>
    <source>
        <strain evidence="1">KIB01</strain>
    </source>
</reference>
<sequence length="180" mass="21342">MDLKLVAVEKHSGRGKSYFNSEKKWWLYLLILLRKMHMEICIPRCKSEYNAVHTWRRLVHILQTSELLAAKLLFIELQEHLFIKLALLDIWIVRKHYCEVQRLVIGEGEVDLRRLEPPHSKKGLIKDERLSWVEEVLAWFLYICTVIQSLHDWFILAGQAHHKGRPPPPPPPQSFDWPLP</sequence>
<comment type="caution">
    <text evidence="1">The sequence shown here is derived from an EMBL/GenBank/DDBJ whole genome shotgun (WGS) entry which is preliminary data.</text>
</comment>
<organism evidence="1 2">
    <name type="scientific">Dipteronia dyeriana</name>
    <dbReference type="NCBI Taxonomy" id="168575"/>
    <lineage>
        <taxon>Eukaryota</taxon>
        <taxon>Viridiplantae</taxon>
        <taxon>Streptophyta</taxon>
        <taxon>Embryophyta</taxon>
        <taxon>Tracheophyta</taxon>
        <taxon>Spermatophyta</taxon>
        <taxon>Magnoliopsida</taxon>
        <taxon>eudicotyledons</taxon>
        <taxon>Gunneridae</taxon>
        <taxon>Pentapetalae</taxon>
        <taxon>rosids</taxon>
        <taxon>malvids</taxon>
        <taxon>Sapindales</taxon>
        <taxon>Sapindaceae</taxon>
        <taxon>Hippocastanoideae</taxon>
        <taxon>Acereae</taxon>
        <taxon>Dipteronia</taxon>
    </lineage>
</organism>
<dbReference type="Proteomes" id="UP001280121">
    <property type="component" value="Unassembled WGS sequence"/>
</dbReference>
<dbReference type="EMBL" id="JANJYI010000003">
    <property type="protein sequence ID" value="KAK2655604.1"/>
    <property type="molecule type" value="Genomic_DNA"/>
</dbReference>
<dbReference type="AlphaFoldDB" id="A0AAD9XA57"/>
<proteinExistence type="predicted"/>
<protein>
    <submittedName>
        <fullName evidence="1">Uncharacterized protein</fullName>
    </submittedName>
</protein>
<name>A0AAD9XA57_9ROSI</name>
<accession>A0AAD9XA57</accession>
<keyword evidence="2" id="KW-1185">Reference proteome</keyword>
<gene>
    <name evidence="1" type="ORF">Ddye_008656</name>
</gene>